<dbReference type="EMBL" id="AOFI03000013">
    <property type="protein sequence ID" value="KAF4324830.1"/>
    <property type="molecule type" value="Genomic_DNA"/>
</dbReference>
<dbReference type="Gene3D" id="1.20.1740.10">
    <property type="entry name" value="Amino acid/polyamine transporter I"/>
    <property type="match status" value="1"/>
</dbReference>
<dbReference type="Gene3D" id="3.40.225.10">
    <property type="entry name" value="Class II aldolase/adducin N-terminal domain"/>
    <property type="match status" value="1"/>
</dbReference>
<dbReference type="GO" id="GO:0022857">
    <property type="term" value="F:transmembrane transporter activity"/>
    <property type="evidence" value="ECO:0007669"/>
    <property type="project" value="InterPro"/>
</dbReference>
<evidence type="ECO:0000256" key="2">
    <source>
        <dbReference type="ARBA" id="ARBA00022692"/>
    </source>
</evidence>
<feature type="transmembrane region" description="Helical" evidence="5">
    <location>
        <begin position="265"/>
        <end position="287"/>
    </location>
</feature>
<dbReference type="InterPro" id="IPR053153">
    <property type="entry name" value="APC_K+_Transporter"/>
</dbReference>
<keyword evidence="4 5" id="KW-0472">Membrane</keyword>
<evidence type="ECO:0000256" key="1">
    <source>
        <dbReference type="ARBA" id="ARBA00004141"/>
    </source>
</evidence>
<dbReference type="GO" id="GO:0016020">
    <property type="term" value="C:membrane"/>
    <property type="evidence" value="ECO:0007669"/>
    <property type="project" value="UniProtKB-SubCell"/>
</dbReference>
<dbReference type="PANTHER" id="PTHR47704">
    <property type="entry name" value="POTASSIUM TRANSPORTER KIMA"/>
    <property type="match status" value="1"/>
</dbReference>
<protein>
    <recommendedName>
        <fullName evidence="6">Class II aldolase/adducin N-terminal domain-containing protein</fullName>
    </recommendedName>
</protein>
<reference evidence="7" key="2">
    <citation type="submission" date="2020-02" db="EMBL/GenBank/DDBJ databases">
        <authorList>
            <person name="Studholme D.J."/>
        </authorList>
    </citation>
    <scope>NUCLEOTIDE SEQUENCE</scope>
    <source>
        <strain evidence="7">00238/432</strain>
    </source>
</reference>
<comment type="caution">
    <text evidence="7">The sequence shown here is derived from an EMBL/GenBank/DDBJ whole genome shotgun (WGS) entry which is preliminary data.</text>
</comment>
<sequence length="619" mass="69484">MAEITQHMWKNGWDERNGGNVSYLLEEEEVAQYIDINHVCRKIKPAFSMQELAGKYVIVTASGKYFKNMLADPESNLGLLRVSKDGQELEVLWGLKSGANPTSELPTHFMSHIERLKVDPNHRVVMHNHATHVLAMTFIHDLDEMKFTKTLWQMCTECVVVFPDGVGIIPWMVPGSNEIGRKTAEKMEQYHATIFAYPTGGGAYIVAKDNLGTAPSLIAGGSLLVDYILTVAAFSSGCSALTGVEAVSNAIPNFKQPAEKNAAGTLMLMGCILGAMFIGITLLAYGYGVKPDPKATVISQIAEATFGRGTMYFIIQGVTALILFLAANTAYSAFPLLSFMMAKDKYMPHMFMVRGDRLGFSNGIIFLSVMSALLVVGFKGNTESLIPLYAVGVFIPFTLSQLGMMIRWIKVKPSGWGVKLLVNTIGMLTTLSITLIFIFTKFTQTWVIFIFLPLVVYIFMRIHRHYCNIADELRIDIKLEKPVRKGNTIVIPVAGITRVVMNTISYAQTMSDHVVALYIGFDDEAIRKMEQKWEEWDPGVRLVVIKSRYRSIMGPLKKFIDTVEWKTAETDHITILIPQFITKHWWQNVLHNQTSFMIRAYLINYKDVIVTTVPYHLNR</sequence>
<dbReference type="AlphaFoldDB" id="A0A8J4WB22"/>
<dbReference type="Proteomes" id="UP000702964">
    <property type="component" value="Unassembled WGS sequence"/>
</dbReference>
<feature type="transmembrane region" description="Helical" evidence="5">
    <location>
        <begin position="420"/>
        <end position="439"/>
    </location>
</feature>
<feature type="domain" description="Class II aldolase/adducin N-terminal" evidence="6">
    <location>
        <begin position="1"/>
        <end position="233"/>
    </location>
</feature>
<proteinExistence type="predicted"/>
<evidence type="ECO:0000313" key="7">
    <source>
        <dbReference type="EMBL" id="KAF4324830.1"/>
    </source>
</evidence>
<feature type="transmembrane region" description="Helical" evidence="5">
    <location>
        <begin position="384"/>
        <end position="408"/>
    </location>
</feature>
<feature type="transmembrane region" description="Helical" evidence="5">
    <location>
        <begin position="358"/>
        <end position="378"/>
    </location>
</feature>
<feature type="transmembrane region" description="Helical" evidence="5">
    <location>
        <begin position="445"/>
        <end position="462"/>
    </location>
</feature>
<evidence type="ECO:0000313" key="8">
    <source>
        <dbReference type="Proteomes" id="UP000702964"/>
    </source>
</evidence>
<reference evidence="7" key="1">
    <citation type="journal article" date="2015" name="Genom Data">
        <title>Draft genome sequences of Phytophthora kernoviae and Phytophthora ramorum lineage EU2 from Scotland.</title>
        <authorList>
            <person name="Sambles C."/>
            <person name="Schlenzig A."/>
            <person name="O'Neill P."/>
            <person name="Grant M."/>
            <person name="Studholme D.J."/>
        </authorList>
    </citation>
    <scope>NUCLEOTIDE SEQUENCE</scope>
    <source>
        <strain evidence="7">00238/432</strain>
    </source>
</reference>
<dbReference type="InterPro" id="IPR001303">
    <property type="entry name" value="Aldolase_II/adducin_N"/>
</dbReference>
<dbReference type="NCBIfam" id="NF002963">
    <property type="entry name" value="PRK03634.1"/>
    <property type="match status" value="1"/>
</dbReference>
<gene>
    <name evidence="7" type="ORF">G195_001043</name>
</gene>
<accession>A0A8J4WB22</accession>
<name>A0A8J4WB22_9STRA</name>
<dbReference type="SMART" id="SM01007">
    <property type="entry name" value="Aldolase_II"/>
    <property type="match status" value="1"/>
</dbReference>
<keyword evidence="3 5" id="KW-1133">Transmembrane helix</keyword>
<keyword evidence="2 5" id="KW-0812">Transmembrane</keyword>
<dbReference type="InterPro" id="IPR036409">
    <property type="entry name" value="Aldolase_II/adducin_N_sf"/>
</dbReference>
<organism evidence="7 8">
    <name type="scientific">Phytophthora kernoviae 00238/432</name>
    <dbReference type="NCBI Taxonomy" id="1284355"/>
    <lineage>
        <taxon>Eukaryota</taxon>
        <taxon>Sar</taxon>
        <taxon>Stramenopiles</taxon>
        <taxon>Oomycota</taxon>
        <taxon>Peronosporomycetes</taxon>
        <taxon>Peronosporales</taxon>
        <taxon>Peronosporaceae</taxon>
        <taxon>Phytophthora</taxon>
    </lineage>
</organism>
<dbReference type="InterPro" id="IPR002293">
    <property type="entry name" value="AA/rel_permease1"/>
</dbReference>
<dbReference type="SUPFAM" id="SSF53639">
    <property type="entry name" value="AraD/HMP-PK domain-like"/>
    <property type="match status" value="1"/>
</dbReference>
<dbReference type="PANTHER" id="PTHR47704:SF1">
    <property type="entry name" value="POTASSIUM TRANSPORTER KIMA"/>
    <property type="match status" value="1"/>
</dbReference>
<evidence type="ECO:0000259" key="6">
    <source>
        <dbReference type="SMART" id="SM01007"/>
    </source>
</evidence>
<feature type="transmembrane region" description="Helical" evidence="5">
    <location>
        <begin position="313"/>
        <end position="337"/>
    </location>
</feature>
<dbReference type="Pfam" id="PF13520">
    <property type="entry name" value="AA_permease_2"/>
    <property type="match status" value="1"/>
</dbReference>
<dbReference type="Pfam" id="PF00596">
    <property type="entry name" value="Aldolase_II"/>
    <property type="match status" value="1"/>
</dbReference>
<evidence type="ECO:0000256" key="5">
    <source>
        <dbReference type="SAM" id="Phobius"/>
    </source>
</evidence>
<evidence type="ECO:0000256" key="4">
    <source>
        <dbReference type="ARBA" id="ARBA00023136"/>
    </source>
</evidence>
<comment type="subcellular location">
    <subcellularLocation>
        <location evidence="1">Membrane</location>
        <topology evidence="1">Multi-pass membrane protein</topology>
    </subcellularLocation>
</comment>
<evidence type="ECO:0000256" key="3">
    <source>
        <dbReference type="ARBA" id="ARBA00022989"/>
    </source>
</evidence>